<dbReference type="InterPro" id="IPR001461">
    <property type="entry name" value="Aspartic_peptidase_A1"/>
</dbReference>
<dbReference type="CDD" id="cd05471">
    <property type="entry name" value="pepsin_like"/>
    <property type="match status" value="1"/>
</dbReference>
<evidence type="ECO:0000313" key="3">
    <source>
        <dbReference type="EMBL" id="AWY02392.1"/>
    </source>
</evidence>
<accession>A0A2Z4PXM0</accession>
<dbReference type="PANTHER" id="PTHR47966:SF51">
    <property type="entry name" value="BETA-SITE APP-CLEAVING ENZYME, ISOFORM A-RELATED"/>
    <property type="match status" value="1"/>
</dbReference>
<dbReference type="InterPro" id="IPR021109">
    <property type="entry name" value="Peptidase_aspartic_dom_sf"/>
</dbReference>
<dbReference type="InterPro" id="IPR033121">
    <property type="entry name" value="PEPTIDASE_A1"/>
</dbReference>
<evidence type="ECO:0000313" key="4">
    <source>
        <dbReference type="Proteomes" id="UP000249898"/>
    </source>
</evidence>
<dbReference type="GO" id="GO:0006508">
    <property type="term" value="P:proteolysis"/>
    <property type="evidence" value="ECO:0007669"/>
    <property type="project" value="InterPro"/>
</dbReference>
<dbReference type="AlphaFoldDB" id="A0A2Z4PXM0"/>
<dbReference type="InterPro" id="IPR034164">
    <property type="entry name" value="Pepsin-like_dom"/>
</dbReference>
<protein>
    <submittedName>
        <fullName evidence="3">Peptidase A24</fullName>
    </submittedName>
</protein>
<evidence type="ECO:0000259" key="2">
    <source>
        <dbReference type="PROSITE" id="PS51767"/>
    </source>
</evidence>
<dbReference type="PANTHER" id="PTHR47966">
    <property type="entry name" value="BETA-SITE APP-CLEAVING ENZYME, ISOFORM A-RELATED"/>
    <property type="match status" value="1"/>
</dbReference>
<proteinExistence type="inferred from homology"/>
<feature type="domain" description="Peptidase A1" evidence="2">
    <location>
        <begin position="24"/>
        <end position="367"/>
    </location>
</feature>
<organism evidence="3 4">
    <name type="scientific">Marinomonas primoryensis</name>
    <dbReference type="NCBI Taxonomy" id="178399"/>
    <lineage>
        <taxon>Bacteria</taxon>
        <taxon>Pseudomonadati</taxon>
        <taxon>Pseudomonadota</taxon>
        <taxon>Gammaproteobacteria</taxon>
        <taxon>Oceanospirillales</taxon>
        <taxon>Oceanospirillaceae</taxon>
        <taxon>Marinomonas</taxon>
    </lineage>
</organism>
<dbReference type="EMBL" id="CP016181">
    <property type="protein sequence ID" value="AWY02392.1"/>
    <property type="molecule type" value="Genomic_DNA"/>
</dbReference>
<gene>
    <name evidence="3" type="ORF">A8139_10280</name>
</gene>
<dbReference type="PRINTS" id="PR00792">
    <property type="entry name" value="PEPSIN"/>
</dbReference>
<dbReference type="SUPFAM" id="SSF50630">
    <property type="entry name" value="Acid proteases"/>
    <property type="match status" value="1"/>
</dbReference>
<dbReference type="Gene3D" id="2.40.70.10">
    <property type="entry name" value="Acid Proteases"/>
    <property type="match status" value="2"/>
</dbReference>
<comment type="similarity">
    <text evidence="1">Belongs to the peptidase A1 family.</text>
</comment>
<evidence type="ECO:0000256" key="1">
    <source>
        <dbReference type="ARBA" id="ARBA00007447"/>
    </source>
</evidence>
<reference evidence="3 4" key="1">
    <citation type="submission" date="2016-06" db="EMBL/GenBank/DDBJ databases">
        <title>The sequenced genome of the ice-adhering bacterium Marinomonas primoryensis, from Antarctica.</title>
        <authorList>
            <person name="Graham L."/>
            <person name="Vance T.D.R."/>
            <person name="Davies P.L."/>
        </authorList>
    </citation>
    <scope>NUCLEOTIDE SEQUENCE [LARGE SCALE GENOMIC DNA]</scope>
    <source>
        <strain evidence="3 4">AceL</strain>
    </source>
</reference>
<dbReference type="GO" id="GO:0004190">
    <property type="term" value="F:aspartic-type endopeptidase activity"/>
    <property type="evidence" value="ECO:0007669"/>
    <property type="project" value="InterPro"/>
</dbReference>
<sequence>MLSEIGFSVSLDRGPYQSNGASPWYAFVGVGSPAQTLKFSFDTGSNFIWATSSLCHPDSCHHYGDQQFVYQISSSFSWVNQHTTDVNFGPWGNMDVKTGNDVFTLTPESLDRMENGSVSLSSDLYLAESYQGTQFRELDWDGGIGIPSTNDPSDFSSLGQPYRGMTPQRGSETASFHFFQSLVEQGIVSATRPYVTFLTDIDSKSGQVEFGQLNQDYRDSREYLFLPWDIYSVPYLWTSKITSLSIGNTSVISPEAIKTTPYYLALDSGSSQFKGDFDVMTTLYNMASQTKDDLVIEIGKTDLGDVGKLVITSSMYDVLIEEGLDKGAVVAQFQPMEGADYLALVGSVLMDHVYTVYEFNVINIEGETRILPVGMWIFNRVGEDKVIMSKQNGPARLFTTIFP</sequence>
<dbReference type="Proteomes" id="UP000249898">
    <property type="component" value="Chromosome"/>
</dbReference>
<name>A0A2Z4PXM0_9GAMM</name>
<dbReference type="Pfam" id="PF00026">
    <property type="entry name" value="Asp"/>
    <property type="match status" value="1"/>
</dbReference>
<dbReference type="PROSITE" id="PS51767">
    <property type="entry name" value="PEPTIDASE_A1"/>
    <property type="match status" value="1"/>
</dbReference>